<dbReference type="InterPro" id="IPR001680">
    <property type="entry name" value="WD40_rpt"/>
</dbReference>
<reference evidence="1 2" key="1">
    <citation type="submission" date="2018-04" db="EMBL/GenBank/DDBJ databases">
        <title>Subsurface microbial communities from deep shales in Ohio and West Virginia, USA.</title>
        <authorList>
            <person name="Wrighton K."/>
        </authorList>
    </citation>
    <scope>NUCLEOTIDE SEQUENCE [LARGE SCALE GENOMIC DNA]</scope>
    <source>
        <strain evidence="1 2">MSL28</strain>
    </source>
</reference>
<dbReference type="InterPro" id="IPR011964">
    <property type="entry name" value="YVTN_b-propeller_repeat"/>
</dbReference>
<dbReference type="Gene3D" id="2.130.10.10">
    <property type="entry name" value="YVTN repeat-like/Quinoprotein amine dehydrogenase"/>
    <property type="match status" value="3"/>
</dbReference>
<dbReference type="OrthoDB" id="55891at2"/>
<name>A0A1M7L9M3_9FIRM</name>
<dbReference type="SMART" id="SM00320">
    <property type="entry name" value="WD40"/>
    <property type="match status" value="3"/>
</dbReference>
<proteinExistence type="predicted"/>
<accession>A0A1M7L9M3</accession>
<dbReference type="AlphaFoldDB" id="A0A1M7L9M3"/>
<dbReference type="InterPro" id="IPR019405">
    <property type="entry name" value="Lactonase_7-beta_prop"/>
</dbReference>
<sequence length="450" mass="49978">MKNLKFTQIITFGFILLVVFISSISVSANSDDWIRTSSAEGVSLEIKFANFGEMNSEELLFEVYLSTHSGNLLDNNFEELITVRNGQDYLNNENINWEWERESSHHPIGLIKIKNTTIDGQKFYSDKTEYLELEISGIREASHRFRWNINQNKKLLGYIPNAASGTVSVIDIGAEKVINTIKVGEEASHGIEITPDGRFLYTGDFQNGLIKIFDLSSNKLVKTLEVKSTAHGIDMSPDGKYILVASGSESEVAVIDTAKQEIIKVIEEGIGDSPSHIDFDPAGKYAILTNLESDDVSVISIPNFEVTVKIPVGDGPNEGRVAPDGRYAYTANWESNSVSVIDLNKFVVVDEIEVGEGTHGVIVSPDSKKIWTANRKTNNVAIIDAETRQIERYIAAGQYANHLEFTPDGKKVVVTNARDNEAILIDTETYEVISRIQLGEEPHEISFLIK</sequence>
<dbReference type="PANTHER" id="PTHR47197:SF3">
    <property type="entry name" value="DIHYDRO-HEME D1 DEHYDROGENASE"/>
    <property type="match status" value="1"/>
</dbReference>
<dbReference type="InterPro" id="IPR011048">
    <property type="entry name" value="Haem_d1_sf"/>
</dbReference>
<dbReference type="InterPro" id="IPR015943">
    <property type="entry name" value="WD40/YVTN_repeat-like_dom_sf"/>
</dbReference>
<evidence type="ECO:0000313" key="2">
    <source>
        <dbReference type="Proteomes" id="UP000247389"/>
    </source>
</evidence>
<organism evidence="1 2">
    <name type="scientific">Halanaerobium congolense</name>
    <dbReference type="NCBI Taxonomy" id="54121"/>
    <lineage>
        <taxon>Bacteria</taxon>
        <taxon>Bacillati</taxon>
        <taxon>Bacillota</taxon>
        <taxon>Clostridia</taxon>
        <taxon>Halanaerobiales</taxon>
        <taxon>Halanaerobiaceae</taxon>
        <taxon>Halanaerobium</taxon>
    </lineage>
</organism>
<dbReference type="PANTHER" id="PTHR47197">
    <property type="entry name" value="PROTEIN NIRF"/>
    <property type="match status" value="1"/>
</dbReference>
<dbReference type="EMBL" id="QICM01000025">
    <property type="protein sequence ID" value="PXV63231.1"/>
    <property type="molecule type" value="Genomic_DNA"/>
</dbReference>
<dbReference type="SUPFAM" id="SSF51004">
    <property type="entry name" value="C-terminal (heme d1) domain of cytochrome cd1-nitrite reductase"/>
    <property type="match status" value="1"/>
</dbReference>
<dbReference type="NCBIfam" id="TIGR02276">
    <property type="entry name" value="beta_rpt_yvtn"/>
    <property type="match status" value="2"/>
</dbReference>
<dbReference type="Proteomes" id="UP000247389">
    <property type="component" value="Unassembled WGS sequence"/>
</dbReference>
<comment type="caution">
    <text evidence="1">The sequence shown here is derived from an EMBL/GenBank/DDBJ whole genome shotgun (WGS) entry which is preliminary data.</text>
</comment>
<dbReference type="RefSeq" id="WP_073158386.1">
    <property type="nucleotide sequence ID" value="NZ_FRCV01000007.1"/>
</dbReference>
<protein>
    <submittedName>
        <fullName evidence="1">YVTN family beta-propeller protein</fullName>
    </submittedName>
</protein>
<evidence type="ECO:0000313" key="1">
    <source>
        <dbReference type="EMBL" id="PXV63231.1"/>
    </source>
</evidence>
<dbReference type="Pfam" id="PF10282">
    <property type="entry name" value="Lactonase"/>
    <property type="match status" value="1"/>
</dbReference>
<dbReference type="InterPro" id="IPR051200">
    <property type="entry name" value="Host-pathogen_enzymatic-act"/>
</dbReference>
<gene>
    <name evidence="1" type="ORF">C8C78_12511</name>
</gene>